<feature type="signal peptide" evidence="2">
    <location>
        <begin position="1"/>
        <end position="32"/>
    </location>
</feature>
<evidence type="ECO:0000256" key="2">
    <source>
        <dbReference type="SAM" id="SignalP"/>
    </source>
</evidence>
<keyword evidence="1" id="KW-0472">Membrane</keyword>
<feature type="chain" id="PRO_5045183749" evidence="2">
    <location>
        <begin position="33"/>
        <end position="501"/>
    </location>
</feature>
<organism evidence="3 4">
    <name type="scientific">Paractinoplanes globisporus</name>
    <dbReference type="NCBI Taxonomy" id="113565"/>
    <lineage>
        <taxon>Bacteria</taxon>
        <taxon>Bacillati</taxon>
        <taxon>Actinomycetota</taxon>
        <taxon>Actinomycetes</taxon>
        <taxon>Micromonosporales</taxon>
        <taxon>Micromonosporaceae</taxon>
        <taxon>Paractinoplanes</taxon>
    </lineage>
</organism>
<reference evidence="3 4" key="1">
    <citation type="submission" date="2024-10" db="EMBL/GenBank/DDBJ databases">
        <title>The Natural Products Discovery Center: Release of the First 8490 Sequenced Strains for Exploring Actinobacteria Biosynthetic Diversity.</title>
        <authorList>
            <person name="Kalkreuter E."/>
            <person name="Kautsar S.A."/>
            <person name="Yang D."/>
            <person name="Bader C.D."/>
            <person name="Teijaro C.N."/>
            <person name="Fluegel L."/>
            <person name="Davis C.M."/>
            <person name="Simpson J.R."/>
            <person name="Lauterbach L."/>
            <person name="Steele A.D."/>
            <person name="Gui C."/>
            <person name="Meng S."/>
            <person name="Li G."/>
            <person name="Viehrig K."/>
            <person name="Ye F."/>
            <person name="Su P."/>
            <person name="Kiefer A.F."/>
            <person name="Nichols A."/>
            <person name="Cepeda A.J."/>
            <person name="Yan W."/>
            <person name="Fan B."/>
            <person name="Jiang Y."/>
            <person name="Adhikari A."/>
            <person name="Zheng C.-J."/>
            <person name="Schuster L."/>
            <person name="Cowan T.M."/>
            <person name="Smanski M.J."/>
            <person name="Chevrette M.G."/>
            <person name="De Carvalho L.P.S."/>
            <person name="Shen B."/>
        </authorList>
    </citation>
    <scope>NUCLEOTIDE SEQUENCE [LARGE SCALE GENOMIC DNA]</scope>
    <source>
        <strain evidence="3 4">NPDC000087</strain>
    </source>
</reference>
<evidence type="ECO:0000313" key="4">
    <source>
        <dbReference type="Proteomes" id="UP001602245"/>
    </source>
</evidence>
<keyword evidence="1" id="KW-1133">Transmembrane helix</keyword>
<gene>
    <name evidence="3" type="ORF">ACFY35_28835</name>
</gene>
<protein>
    <submittedName>
        <fullName evidence="3">Cell wall anchor protein</fullName>
    </submittedName>
</protein>
<comment type="caution">
    <text evidence="3">The sequence shown here is derived from an EMBL/GenBank/DDBJ whole genome shotgun (WGS) entry which is preliminary data.</text>
</comment>
<proteinExistence type="predicted"/>
<keyword evidence="1" id="KW-0812">Transmembrane</keyword>
<keyword evidence="2" id="KW-0732">Signal</keyword>
<dbReference type="EMBL" id="JBIAZU010000005">
    <property type="protein sequence ID" value="MFF5293459.1"/>
    <property type="molecule type" value="Genomic_DNA"/>
</dbReference>
<name>A0ABW6WLC6_9ACTN</name>
<keyword evidence="4" id="KW-1185">Reference proteome</keyword>
<sequence>MRKSLLYRSATVLAGAVIGLVGVAAVAGPASAHTADVTGKTKCVNGKNQVTWTLTNDYKDTTGATVQNLQLPPGEAPVKVGDSNATLQNGTVLLPATRRHVSTVQFTQIVDQAATATISFDAVWSDWTDHNNKATVTLEQDCAPPAPTCVDAKGATFNHTFAVDHVGGTTIINLNDNVTLCEGVKVPVTSVAYYAPKPEFSVPQYVFDTDSGYVSNDQRSLKLWVRTPPCYTQVDSFFGTLDDVIPTITDNGPRYGDTKLGSKGAPGNKSKGPQAWYNGGDKSCTTPASTAVSSCDGTQAINLSNDGKYEETFTVKYGDQVKTVTVGAGKGETVTVPAGAGTVTVSAPNMETQTYNWAAPADCALPTVDVVNTCTDVTVTVTNPEGVIPAEATVAYGDETKKLTVAAGTAEKAVFAAGSATEVTINIVGLKEIKAALKQLVCTTPSTSTTTPVAGGGGGGSPSLPITGAAAGGLAAGAAALLIAGAVLFFVARRRKLKFTA</sequence>
<feature type="transmembrane region" description="Helical" evidence="1">
    <location>
        <begin position="470"/>
        <end position="492"/>
    </location>
</feature>
<dbReference type="RefSeq" id="WP_020518016.1">
    <property type="nucleotide sequence ID" value="NZ_JBIAZU010000005.1"/>
</dbReference>
<evidence type="ECO:0000313" key="3">
    <source>
        <dbReference type="EMBL" id="MFF5293459.1"/>
    </source>
</evidence>
<accession>A0ABW6WLC6</accession>
<evidence type="ECO:0000256" key="1">
    <source>
        <dbReference type="SAM" id="Phobius"/>
    </source>
</evidence>
<dbReference type="Proteomes" id="UP001602245">
    <property type="component" value="Unassembled WGS sequence"/>
</dbReference>